<evidence type="ECO:0000313" key="3">
    <source>
        <dbReference type="Proteomes" id="UP000327362"/>
    </source>
</evidence>
<dbReference type="AlphaFoldDB" id="A0AAI8SRW2"/>
<gene>
    <name evidence="2" type="ORF">JPH1_45810</name>
</gene>
<proteinExistence type="predicted"/>
<organism evidence="2 3">
    <name type="scientific">Mycobacterium avium subsp. hominissuis</name>
    <dbReference type="NCBI Taxonomy" id="439334"/>
    <lineage>
        <taxon>Bacteria</taxon>
        <taxon>Bacillati</taxon>
        <taxon>Actinomycetota</taxon>
        <taxon>Actinomycetes</taxon>
        <taxon>Mycobacteriales</taxon>
        <taxon>Mycobacteriaceae</taxon>
        <taxon>Mycobacterium</taxon>
        <taxon>Mycobacterium avium complex (MAC)</taxon>
    </lineage>
</organism>
<dbReference type="EMBL" id="AP020326">
    <property type="protein sequence ID" value="BBN50106.1"/>
    <property type="molecule type" value="Genomic_DNA"/>
</dbReference>
<evidence type="ECO:0000313" key="2">
    <source>
        <dbReference type="EMBL" id="BBN50106.1"/>
    </source>
</evidence>
<accession>A0AAI8SRW2</accession>
<sequence>MPREPTSAKRATGPVTATPKTTSIPVLLHPGDPATSMSRQHYTCDTVGSISHSGDKLRLLAQRNQLFEGPDGRRGITSAALPVARHCQGTRTENMFASEQCTGFGRVLSDRTPETAPTAVVLEFRGAW</sequence>
<name>A0AAI8SRW2_MYCAV</name>
<feature type="region of interest" description="Disordered" evidence="1">
    <location>
        <begin position="1"/>
        <end position="37"/>
    </location>
</feature>
<reference evidence="2 3" key="1">
    <citation type="submission" date="2019-09" db="EMBL/GenBank/DDBJ databases">
        <title>Complete genome sequence of Mycobacterium avium subsp. hominissuis strain JP-H-1.</title>
        <authorList>
            <person name="Kinoshita Y."/>
            <person name="Niwa H."/>
            <person name="Uchida-Fujii E."/>
            <person name="Nukada T."/>
        </authorList>
    </citation>
    <scope>NUCLEOTIDE SEQUENCE [LARGE SCALE GENOMIC DNA]</scope>
    <source>
        <strain evidence="2 3">JP-H-1</strain>
    </source>
</reference>
<dbReference type="Proteomes" id="UP000327362">
    <property type="component" value="Chromosome"/>
</dbReference>
<evidence type="ECO:0000256" key="1">
    <source>
        <dbReference type="SAM" id="MobiDB-lite"/>
    </source>
</evidence>
<protein>
    <submittedName>
        <fullName evidence="2">Uncharacterized protein</fullName>
    </submittedName>
</protein>